<name>A0ABV1Y8R8_9HYPH</name>
<dbReference type="EC" id="3.4.23.-" evidence="1"/>
<evidence type="ECO:0000313" key="2">
    <source>
        <dbReference type="Proteomes" id="UP001464387"/>
    </source>
</evidence>
<dbReference type="Proteomes" id="UP001464387">
    <property type="component" value="Unassembled WGS sequence"/>
</dbReference>
<dbReference type="InterPro" id="IPR001969">
    <property type="entry name" value="Aspartic_peptidase_AS"/>
</dbReference>
<dbReference type="GO" id="GO:0006508">
    <property type="term" value="P:proteolysis"/>
    <property type="evidence" value="ECO:0007669"/>
    <property type="project" value="UniProtKB-KW"/>
</dbReference>
<dbReference type="CDD" id="cd05483">
    <property type="entry name" value="retropepsin_like_bacteria"/>
    <property type="match status" value="1"/>
</dbReference>
<evidence type="ECO:0000313" key="1">
    <source>
        <dbReference type="EMBL" id="MER8931563.1"/>
    </source>
</evidence>
<dbReference type="SUPFAM" id="SSF50630">
    <property type="entry name" value="Acid proteases"/>
    <property type="match status" value="1"/>
</dbReference>
<dbReference type="RefSeq" id="WP_023779292.1">
    <property type="nucleotide sequence ID" value="NZ_JAMYMY010000001.1"/>
</dbReference>
<dbReference type="Gene3D" id="2.40.70.10">
    <property type="entry name" value="Acid Proteases"/>
    <property type="match status" value="1"/>
</dbReference>
<sequence>MLRKLLIFSVFAGTSASIPVVYQSNPQVFEDLLRSAVTAKPDAETQAQPDINLASVPDKPVAPKPAGRKVVVAADERGHFSSTFKLNGRQVDGMVDTGATLVAVNTSTARRIGLSLNPSDFSREVSTANGTIKAAVVMIDRLQIGSITVNDVQAIVLDDKALRTNLIGMSFLNRLGKYQAENGTLLLAQ</sequence>
<dbReference type="PROSITE" id="PS00141">
    <property type="entry name" value="ASP_PROTEASE"/>
    <property type="match status" value="1"/>
</dbReference>
<gene>
    <name evidence="1" type="ORF">NKI33_01090</name>
</gene>
<dbReference type="InterPro" id="IPR011969">
    <property type="entry name" value="Clan_AA_Asp_peptidase_C"/>
</dbReference>
<dbReference type="GO" id="GO:0008233">
    <property type="term" value="F:peptidase activity"/>
    <property type="evidence" value="ECO:0007669"/>
    <property type="project" value="UniProtKB-KW"/>
</dbReference>
<dbReference type="NCBIfam" id="TIGR02281">
    <property type="entry name" value="clan_AA_DTGA"/>
    <property type="match status" value="1"/>
</dbReference>
<dbReference type="Pfam" id="PF13975">
    <property type="entry name" value="gag-asp_proteas"/>
    <property type="match status" value="1"/>
</dbReference>
<keyword evidence="1" id="KW-0645">Protease</keyword>
<keyword evidence="2" id="KW-1185">Reference proteome</keyword>
<proteinExistence type="predicted"/>
<dbReference type="EMBL" id="JAMYPJ010000001">
    <property type="protein sequence ID" value="MER8931563.1"/>
    <property type="molecule type" value="Genomic_DNA"/>
</dbReference>
<comment type="caution">
    <text evidence="1">The sequence shown here is derived from an EMBL/GenBank/DDBJ whole genome shotgun (WGS) entry which is preliminary data.</text>
</comment>
<keyword evidence="1" id="KW-0378">Hydrolase</keyword>
<reference evidence="1 2" key="1">
    <citation type="journal article" date="2024" name="Proc. Natl. Acad. Sci. U.S.A.">
        <title>The evolutionary genomics of adaptation to stress in wild rhizobium bacteria.</title>
        <authorList>
            <person name="Kehlet-Delgado H."/>
            <person name="Montoya A.P."/>
            <person name="Jensen K.T."/>
            <person name="Wendlandt C.E."/>
            <person name="Dexheimer C."/>
            <person name="Roberts M."/>
            <person name="Torres Martinez L."/>
            <person name="Friesen M.L."/>
            <person name="Griffitts J.S."/>
            <person name="Porter S.S."/>
        </authorList>
    </citation>
    <scope>NUCLEOTIDE SEQUENCE [LARGE SCALE GENOMIC DNA]</scope>
    <source>
        <strain evidence="1 2">M0729</strain>
    </source>
</reference>
<dbReference type="InterPro" id="IPR021109">
    <property type="entry name" value="Peptidase_aspartic_dom_sf"/>
</dbReference>
<protein>
    <submittedName>
        <fullName evidence="1">TIGR02281 family clan AA aspartic protease</fullName>
        <ecNumber evidence="1">3.4.23.-</ecNumber>
    </submittedName>
</protein>
<accession>A0ABV1Y8R8</accession>
<dbReference type="InterPro" id="IPR034122">
    <property type="entry name" value="Retropepsin-like_bacterial"/>
</dbReference>
<organism evidence="1 2">
    <name type="scientific">Mesorhizobium opportunistum</name>
    <dbReference type="NCBI Taxonomy" id="593909"/>
    <lineage>
        <taxon>Bacteria</taxon>
        <taxon>Pseudomonadati</taxon>
        <taxon>Pseudomonadota</taxon>
        <taxon>Alphaproteobacteria</taxon>
        <taxon>Hyphomicrobiales</taxon>
        <taxon>Phyllobacteriaceae</taxon>
        <taxon>Mesorhizobium</taxon>
    </lineage>
</organism>